<feature type="chain" id="PRO_5047319772" description="Secreted protein" evidence="2">
    <location>
        <begin position="26"/>
        <end position="104"/>
    </location>
</feature>
<accession>A0ABN6TE14</accession>
<keyword evidence="2" id="KW-0732">Signal</keyword>
<gene>
    <name evidence="3" type="ORF">MasN3_39540</name>
</gene>
<evidence type="ECO:0000256" key="2">
    <source>
        <dbReference type="SAM" id="SignalP"/>
    </source>
</evidence>
<proteinExistence type="predicted"/>
<dbReference type="EMBL" id="AP026966">
    <property type="protein sequence ID" value="BDT60460.1"/>
    <property type="molecule type" value="Genomic_DNA"/>
</dbReference>
<sequence length="104" mass="11127">MLTLATRPVAALAAGILLSCVLAPAAGRPMPQHPAAGCEAGKACAAARHPGPQQQPECERLRAAILEAEQSERRVRAAMMESVQLDLLSLRKRYRKLGCRAART</sequence>
<dbReference type="PROSITE" id="PS51257">
    <property type="entry name" value="PROKAR_LIPOPROTEIN"/>
    <property type="match status" value="1"/>
</dbReference>
<dbReference type="Proteomes" id="UP001163336">
    <property type="component" value="Chromosome"/>
</dbReference>
<keyword evidence="4" id="KW-1185">Reference proteome</keyword>
<feature type="compositionally biased region" description="Low complexity" evidence="1">
    <location>
        <begin position="35"/>
        <end position="47"/>
    </location>
</feature>
<reference evidence="3" key="1">
    <citation type="submission" date="2022-11" db="EMBL/GenBank/DDBJ databases">
        <title>Isolation and characterization of PLA-degrading bacterium Massilia sp. from Antarctic soil.</title>
        <authorList>
            <person name="Sato K."/>
            <person name="Gomez-Fuentes C."/>
            <person name="Ahmad S.A."/>
            <person name="Zulkharnain A."/>
        </authorList>
    </citation>
    <scope>NUCLEOTIDE SEQUENCE</scope>
    <source>
        <strain evidence="3">N-3</strain>
    </source>
</reference>
<feature type="signal peptide" evidence="2">
    <location>
        <begin position="1"/>
        <end position="25"/>
    </location>
</feature>
<evidence type="ECO:0000313" key="3">
    <source>
        <dbReference type="EMBL" id="BDT60460.1"/>
    </source>
</evidence>
<evidence type="ECO:0000256" key="1">
    <source>
        <dbReference type="SAM" id="MobiDB-lite"/>
    </source>
</evidence>
<name>A0ABN6TE14_9BURK</name>
<dbReference type="RefSeq" id="WP_281909600.1">
    <property type="nucleotide sequence ID" value="NZ_AP026966.1"/>
</dbReference>
<evidence type="ECO:0000313" key="4">
    <source>
        <dbReference type="Proteomes" id="UP001163336"/>
    </source>
</evidence>
<protein>
    <recommendedName>
        <fullName evidence="5">Secreted protein</fullName>
    </recommendedName>
</protein>
<feature type="region of interest" description="Disordered" evidence="1">
    <location>
        <begin position="29"/>
        <end position="56"/>
    </location>
</feature>
<evidence type="ECO:0008006" key="5">
    <source>
        <dbReference type="Google" id="ProtNLM"/>
    </source>
</evidence>
<organism evidence="3 4">
    <name type="scientific">Massilia varians</name>
    <dbReference type="NCBI Taxonomy" id="457921"/>
    <lineage>
        <taxon>Bacteria</taxon>
        <taxon>Pseudomonadati</taxon>
        <taxon>Pseudomonadota</taxon>
        <taxon>Betaproteobacteria</taxon>
        <taxon>Burkholderiales</taxon>
        <taxon>Oxalobacteraceae</taxon>
        <taxon>Telluria group</taxon>
        <taxon>Massilia</taxon>
    </lineage>
</organism>